<dbReference type="CDD" id="cd17356">
    <property type="entry name" value="MFS_HXT"/>
    <property type="match status" value="1"/>
</dbReference>
<dbReference type="GO" id="GO:0005351">
    <property type="term" value="F:carbohydrate:proton symporter activity"/>
    <property type="evidence" value="ECO:0007669"/>
    <property type="project" value="TreeGrafter"/>
</dbReference>
<feature type="transmembrane region" description="Helical" evidence="9">
    <location>
        <begin position="52"/>
        <end position="72"/>
    </location>
</feature>
<evidence type="ECO:0000256" key="4">
    <source>
        <dbReference type="ARBA" id="ARBA00022692"/>
    </source>
</evidence>
<feature type="transmembrane region" description="Helical" evidence="9">
    <location>
        <begin position="262"/>
        <end position="282"/>
    </location>
</feature>
<dbReference type="OrthoDB" id="4142200at2759"/>
<comment type="caution">
    <text evidence="11">The sequence shown here is derived from an EMBL/GenBank/DDBJ whole genome shotgun (WGS) entry which is preliminary data.</text>
</comment>
<keyword evidence="12" id="KW-1185">Reference proteome</keyword>
<evidence type="ECO:0000256" key="7">
    <source>
        <dbReference type="RuleBase" id="RU003346"/>
    </source>
</evidence>
<feature type="transmembrane region" description="Helical" evidence="9">
    <location>
        <begin position="410"/>
        <end position="429"/>
    </location>
</feature>
<organism evidence="11 12">
    <name type="scientific">Sphaerosporella brunnea</name>
    <dbReference type="NCBI Taxonomy" id="1250544"/>
    <lineage>
        <taxon>Eukaryota</taxon>
        <taxon>Fungi</taxon>
        <taxon>Dikarya</taxon>
        <taxon>Ascomycota</taxon>
        <taxon>Pezizomycotina</taxon>
        <taxon>Pezizomycetes</taxon>
        <taxon>Pezizales</taxon>
        <taxon>Pyronemataceae</taxon>
        <taxon>Sphaerosporella</taxon>
    </lineage>
</organism>
<feature type="transmembrane region" description="Helical" evidence="9">
    <location>
        <begin position="374"/>
        <end position="398"/>
    </location>
</feature>
<evidence type="ECO:0000256" key="6">
    <source>
        <dbReference type="ARBA" id="ARBA00023136"/>
    </source>
</evidence>
<feature type="transmembrane region" description="Helical" evidence="9">
    <location>
        <begin position="145"/>
        <end position="166"/>
    </location>
</feature>
<evidence type="ECO:0000256" key="3">
    <source>
        <dbReference type="ARBA" id="ARBA00022448"/>
    </source>
</evidence>
<keyword evidence="4 9" id="KW-0812">Transmembrane</keyword>
<dbReference type="PRINTS" id="PR00171">
    <property type="entry name" value="SUGRTRNSPORT"/>
</dbReference>
<dbReference type="FunFam" id="1.20.1250.20:FF:000026">
    <property type="entry name" value="MFS quinate transporter QutD"/>
    <property type="match status" value="1"/>
</dbReference>
<keyword evidence="5 9" id="KW-1133">Transmembrane helix</keyword>
<feature type="transmembrane region" description="Helical" evidence="9">
    <location>
        <begin position="172"/>
        <end position="191"/>
    </location>
</feature>
<sequence>MYTISNIYCITAIAVIGGGLFGFDISAMSAVIGTDQYREYYFGDTIPSDVQGGIISAMPGGAFVGSILSGFLSDRLGRKYSIQIGALTWLCGCTLSCASQNVGMLIVGRFVNGLAVGNCSAQVPVYITEVALPEIRGRLVGCQQWAVTMGIMVMFYIAFGCSYLAGTKSFRIPWGVQMIPAAILFFGCMFIPRSPRWLARKGRWEEAEDVLALLHGKGDRNHPHVKKEMEDIRSMVALEKNNSDATVWELFQGGPMLMRTHIGVFAQIWSQLTGMNVMMYYITYIFKMAGLTGSTVLLSSSIQYIINFVMTIPALYFVDKIGRRPVFLAGSTLMMIWLFINAGVMASYGHAAPPGGIDGIPAASWIVHGPASKMLIASSYLFVASFAATWGPAAWIYPPELFTLRTRGKAMALATCCNWIFNFALGYFVPPAFQNIQWKVYIIFGTFCLAMTLHVFFLFPETAGKTLEEVQDMFEQRVPAWKTNVKSRGSSTPASDVEGSAGASGSGTPVTDKDEYRLSQERPGAVEHLDKVV</sequence>
<dbReference type="PROSITE" id="PS00217">
    <property type="entry name" value="SUGAR_TRANSPORT_2"/>
    <property type="match status" value="1"/>
</dbReference>
<proteinExistence type="inferred from homology"/>
<name>A0A5J5FB43_9PEZI</name>
<dbReference type="EMBL" id="VXIS01000002">
    <property type="protein sequence ID" value="KAA8914856.1"/>
    <property type="molecule type" value="Genomic_DNA"/>
</dbReference>
<dbReference type="Proteomes" id="UP000326924">
    <property type="component" value="Unassembled WGS sequence"/>
</dbReference>
<dbReference type="PANTHER" id="PTHR48022">
    <property type="entry name" value="PLASTIDIC GLUCOSE TRANSPORTER 4"/>
    <property type="match status" value="1"/>
</dbReference>
<evidence type="ECO:0000313" key="11">
    <source>
        <dbReference type="EMBL" id="KAA8914856.1"/>
    </source>
</evidence>
<gene>
    <name evidence="11" type="ORF">FN846DRAFT_243025</name>
</gene>
<feature type="compositionally biased region" description="Polar residues" evidence="8">
    <location>
        <begin position="484"/>
        <end position="494"/>
    </location>
</feature>
<dbReference type="InterPro" id="IPR050360">
    <property type="entry name" value="MFS_Sugar_Transporters"/>
</dbReference>
<feature type="region of interest" description="Disordered" evidence="8">
    <location>
        <begin position="484"/>
        <end position="533"/>
    </location>
</feature>
<evidence type="ECO:0000256" key="1">
    <source>
        <dbReference type="ARBA" id="ARBA00004141"/>
    </source>
</evidence>
<dbReference type="PROSITE" id="PS50850">
    <property type="entry name" value="MFS"/>
    <property type="match status" value="1"/>
</dbReference>
<dbReference type="GO" id="GO:0016020">
    <property type="term" value="C:membrane"/>
    <property type="evidence" value="ECO:0007669"/>
    <property type="project" value="UniProtKB-SubCell"/>
</dbReference>
<evidence type="ECO:0000256" key="5">
    <source>
        <dbReference type="ARBA" id="ARBA00022989"/>
    </source>
</evidence>
<keyword evidence="6 9" id="KW-0472">Membrane</keyword>
<comment type="subcellular location">
    <subcellularLocation>
        <location evidence="1">Membrane</location>
        <topology evidence="1">Multi-pass membrane protein</topology>
    </subcellularLocation>
</comment>
<dbReference type="PROSITE" id="PS00216">
    <property type="entry name" value="SUGAR_TRANSPORT_1"/>
    <property type="match status" value="2"/>
</dbReference>
<dbReference type="InterPro" id="IPR005828">
    <property type="entry name" value="MFS_sugar_transport-like"/>
</dbReference>
<dbReference type="InterPro" id="IPR003663">
    <property type="entry name" value="Sugar/inositol_transpt"/>
</dbReference>
<feature type="domain" description="Major facilitator superfamily (MFS) profile" evidence="10">
    <location>
        <begin position="10"/>
        <end position="463"/>
    </location>
</feature>
<keyword evidence="11" id="KW-0762">Sugar transport</keyword>
<protein>
    <submittedName>
        <fullName evidence="11">High affinity glucose transporter</fullName>
    </submittedName>
</protein>
<feature type="transmembrane region" description="Helical" evidence="9">
    <location>
        <begin position="326"/>
        <end position="348"/>
    </location>
</feature>
<evidence type="ECO:0000256" key="9">
    <source>
        <dbReference type="SAM" id="Phobius"/>
    </source>
</evidence>
<dbReference type="AlphaFoldDB" id="A0A5J5FB43"/>
<dbReference type="Pfam" id="PF00083">
    <property type="entry name" value="Sugar_tr"/>
    <property type="match status" value="1"/>
</dbReference>
<feature type="transmembrane region" description="Helical" evidence="9">
    <location>
        <begin position="7"/>
        <end position="32"/>
    </location>
</feature>
<dbReference type="SUPFAM" id="SSF103473">
    <property type="entry name" value="MFS general substrate transporter"/>
    <property type="match status" value="1"/>
</dbReference>
<evidence type="ECO:0000256" key="8">
    <source>
        <dbReference type="SAM" id="MobiDB-lite"/>
    </source>
</evidence>
<dbReference type="NCBIfam" id="TIGR00879">
    <property type="entry name" value="SP"/>
    <property type="match status" value="1"/>
</dbReference>
<evidence type="ECO:0000256" key="2">
    <source>
        <dbReference type="ARBA" id="ARBA00010992"/>
    </source>
</evidence>
<dbReference type="InterPro" id="IPR020846">
    <property type="entry name" value="MFS_dom"/>
</dbReference>
<feature type="transmembrane region" description="Helical" evidence="9">
    <location>
        <begin position="441"/>
        <end position="459"/>
    </location>
</feature>
<keyword evidence="3 7" id="KW-0813">Transport</keyword>
<feature type="compositionally biased region" description="Basic and acidic residues" evidence="8">
    <location>
        <begin position="511"/>
        <end position="533"/>
    </location>
</feature>
<comment type="similarity">
    <text evidence="2 7">Belongs to the major facilitator superfamily. Sugar transporter (TC 2.A.1.1) family.</text>
</comment>
<feature type="transmembrane region" description="Helical" evidence="9">
    <location>
        <begin position="302"/>
        <end position="319"/>
    </location>
</feature>
<evidence type="ECO:0000313" key="12">
    <source>
        <dbReference type="Proteomes" id="UP000326924"/>
    </source>
</evidence>
<dbReference type="Gene3D" id="1.20.1250.20">
    <property type="entry name" value="MFS general substrate transporter like domains"/>
    <property type="match status" value="1"/>
</dbReference>
<reference evidence="11 12" key="1">
    <citation type="submission" date="2019-09" db="EMBL/GenBank/DDBJ databases">
        <title>Draft genome of the ectomycorrhizal ascomycete Sphaerosporella brunnea.</title>
        <authorList>
            <consortium name="DOE Joint Genome Institute"/>
            <person name="Benucci G.M."/>
            <person name="Marozzi G."/>
            <person name="Antonielli L."/>
            <person name="Sanchez S."/>
            <person name="Marco P."/>
            <person name="Wang X."/>
            <person name="Falini L.B."/>
            <person name="Barry K."/>
            <person name="Haridas S."/>
            <person name="Lipzen A."/>
            <person name="Labutti K."/>
            <person name="Grigoriev I.V."/>
            <person name="Murat C."/>
            <person name="Martin F."/>
            <person name="Albertini E."/>
            <person name="Donnini D."/>
            <person name="Bonito G."/>
        </authorList>
    </citation>
    <scope>NUCLEOTIDE SEQUENCE [LARGE SCALE GENOMIC DNA]</scope>
    <source>
        <strain evidence="11 12">Sb_GMNB300</strain>
    </source>
</reference>
<evidence type="ECO:0000259" key="10">
    <source>
        <dbReference type="PROSITE" id="PS50850"/>
    </source>
</evidence>
<dbReference type="InterPro" id="IPR036259">
    <property type="entry name" value="MFS_trans_sf"/>
</dbReference>
<dbReference type="InParanoid" id="A0A5J5FB43"/>
<dbReference type="PANTHER" id="PTHR48022:SF7">
    <property type="entry name" value="MAJOR FACILITATOR SUPERFAMILY (MFS) PROFILE DOMAIN-CONTAINING PROTEIN-RELATED"/>
    <property type="match status" value="1"/>
</dbReference>
<dbReference type="InterPro" id="IPR005829">
    <property type="entry name" value="Sugar_transporter_CS"/>
</dbReference>
<accession>A0A5J5FB43</accession>